<gene>
    <name evidence="3" type="ORF">JYK14_05875</name>
</gene>
<dbReference type="SUPFAM" id="SSF82153">
    <property type="entry name" value="FAS1 domain"/>
    <property type="match status" value="1"/>
</dbReference>
<evidence type="ECO:0000259" key="2">
    <source>
        <dbReference type="PROSITE" id="PS50213"/>
    </source>
</evidence>
<keyword evidence="4" id="KW-1185">Reference proteome</keyword>
<dbReference type="Proteomes" id="UP001523392">
    <property type="component" value="Unassembled WGS sequence"/>
</dbReference>
<dbReference type="PANTHER" id="PTHR10900">
    <property type="entry name" value="PERIOSTIN-RELATED"/>
    <property type="match status" value="1"/>
</dbReference>
<comment type="caution">
    <text evidence="3">The sequence shown here is derived from an EMBL/GenBank/DDBJ whole genome shotgun (WGS) entry which is preliminary data.</text>
</comment>
<dbReference type="InterPro" id="IPR036378">
    <property type="entry name" value="FAS1_dom_sf"/>
</dbReference>
<dbReference type="InterPro" id="IPR000782">
    <property type="entry name" value="FAS1_domain"/>
</dbReference>
<dbReference type="EMBL" id="JAFIRR010000030">
    <property type="protein sequence ID" value="MCO6415706.1"/>
    <property type="molecule type" value="Genomic_DNA"/>
</dbReference>
<dbReference type="Gene3D" id="2.30.180.10">
    <property type="entry name" value="FAS1 domain"/>
    <property type="match status" value="1"/>
</dbReference>
<feature type="chain" id="PRO_5046506199" evidence="1">
    <location>
        <begin position="25"/>
        <end position="181"/>
    </location>
</feature>
<dbReference type="PANTHER" id="PTHR10900:SF77">
    <property type="entry name" value="FI19380P1"/>
    <property type="match status" value="1"/>
</dbReference>
<keyword evidence="1" id="KW-0732">Signal</keyword>
<dbReference type="Pfam" id="PF02469">
    <property type="entry name" value="Fasciclin"/>
    <property type="match status" value="1"/>
</dbReference>
<protein>
    <submittedName>
        <fullName evidence="3">Fasciclin domain-containing protein</fullName>
    </submittedName>
</protein>
<dbReference type="RefSeq" id="WP_252952302.1">
    <property type="nucleotide sequence ID" value="NZ_JAFIRR010000030.1"/>
</dbReference>
<proteinExistence type="predicted"/>
<evidence type="ECO:0000313" key="4">
    <source>
        <dbReference type="Proteomes" id="UP001523392"/>
    </source>
</evidence>
<dbReference type="SMART" id="SM00554">
    <property type="entry name" value="FAS1"/>
    <property type="match status" value="1"/>
</dbReference>
<dbReference type="InterPro" id="IPR050904">
    <property type="entry name" value="Adhesion/Biosynth-related"/>
</dbReference>
<feature type="domain" description="FAS1" evidence="2">
    <location>
        <begin position="24"/>
        <end position="179"/>
    </location>
</feature>
<reference evidence="3 4" key="1">
    <citation type="submission" date="2021-12" db="EMBL/GenBank/DDBJ databases">
        <title>Siccirubricoccus leaddurans sp. nov., a high concentration Zn2+ tolerance bacterium.</title>
        <authorList>
            <person name="Cao Y."/>
        </authorList>
    </citation>
    <scope>NUCLEOTIDE SEQUENCE [LARGE SCALE GENOMIC DNA]</scope>
    <source>
        <strain evidence="3 4">KC 17139</strain>
    </source>
</reference>
<feature type="signal peptide" evidence="1">
    <location>
        <begin position="1"/>
        <end position="24"/>
    </location>
</feature>
<evidence type="ECO:0000313" key="3">
    <source>
        <dbReference type="EMBL" id="MCO6415706.1"/>
    </source>
</evidence>
<evidence type="ECO:0000256" key="1">
    <source>
        <dbReference type="SAM" id="SignalP"/>
    </source>
</evidence>
<organism evidence="3 4">
    <name type="scientific">Siccirubricoccus soli</name>
    <dbReference type="NCBI Taxonomy" id="2899147"/>
    <lineage>
        <taxon>Bacteria</taxon>
        <taxon>Pseudomonadati</taxon>
        <taxon>Pseudomonadota</taxon>
        <taxon>Alphaproteobacteria</taxon>
        <taxon>Acetobacterales</taxon>
        <taxon>Roseomonadaceae</taxon>
        <taxon>Siccirubricoccus</taxon>
    </lineage>
</organism>
<sequence>MQHRGLIAGAAAAALCLGGAAAHAQDCMAVMARNPQLSTFVGSLERTGVAELLRSPGPFTILAPTNAAIEQVPVNIRNDLMGSQPRDSFDPIRGPAVVNAHILDGKHMASETAGRQEIRMRTRNGNELILNRQPDGHYSITPGGGGFSAGGAHRIQPAHVVQADIPCSNGVVHIVDHVLVR</sequence>
<dbReference type="PROSITE" id="PS50213">
    <property type="entry name" value="FAS1"/>
    <property type="match status" value="1"/>
</dbReference>
<name>A0ABT1D1C1_9PROT</name>
<accession>A0ABT1D1C1</accession>